<reference evidence="1 2" key="1">
    <citation type="journal article" date="2021" name="Elife">
        <title>Chloroplast acquisition without the gene transfer in kleptoplastic sea slugs, Plakobranchus ocellatus.</title>
        <authorList>
            <person name="Maeda T."/>
            <person name="Takahashi S."/>
            <person name="Yoshida T."/>
            <person name="Shimamura S."/>
            <person name="Takaki Y."/>
            <person name="Nagai Y."/>
            <person name="Toyoda A."/>
            <person name="Suzuki Y."/>
            <person name="Arimoto A."/>
            <person name="Ishii H."/>
            <person name="Satoh N."/>
            <person name="Nishiyama T."/>
            <person name="Hasebe M."/>
            <person name="Maruyama T."/>
            <person name="Minagawa J."/>
            <person name="Obokata J."/>
            <person name="Shigenobu S."/>
        </authorList>
    </citation>
    <scope>NUCLEOTIDE SEQUENCE [LARGE SCALE GENOMIC DNA]</scope>
</reference>
<dbReference type="Proteomes" id="UP000762676">
    <property type="component" value="Unassembled WGS sequence"/>
</dbReference>
<organism evidence="1 2">
    <name type="scientific">Elysia marginata</name>
    <dbReference type="NCBI Taxonomy" id="1093978"/>
    <lineage>
        <taxon>Eukaryota</taxon>
        <taxon>Metazoa</taxon>
        <taxon>Spiralia</taxon>
        <taxon>Lophotrochozoa</taxon>
        <taxon>Mollusca</taxon>
        <taxon>Gastropoda</taxon>
        <taxon>Heterobranchia</taxon>
        <taxon>Euthyneura</taxon>
        <taxon>Panpulmonata</taxon>
        <taxon>Sacoglossa</taxon>
        <taxon>Placobranchoidea</taxon>
        <taxon>Plakobranchidae</taxon>
        <taxon>Elysia</taxon>
    </lineage>
</organism>
<dbReference type="PANTHER" id="PTHR46704">
    <property type="entry name" value="CXC DOMAIN-CONTAINING PROTEIN-RELATED"/>
    <property type="match status" value="1"/>
</dbReference>
<protein>
    <submittedName>
        <fullName evidence="1">Uncharacterized protein</fullName>
    </submittedName>
</protein>
<name>A0AAV4HGU1_9GAST</name>
<dbReference type="AlphaFoldDB" id="A0AAV4HGU1"/>
<dbReference type="PANTHER" id="PTHR46704:SF1">
    <property type="entry name" value="TELOMERE LENGTH REGULATION PROTEIN TEL2 HOMOLOG"/>
    <property type="match status" value="1"/>
</dbReference>
<evidence type="ECO:0000313" key="1">
    <source>
        <dbReference type="EMBL" id="GFR97076.1"/>
    </source>
</evidence>
<sequence>MQSRDSDLDEFFAHEIQSYPPSLSILGKLRLSSNKSDLLDCLKCTLTADPPATFDCKVMDGAVVVHSLPTKAVCTFNQYADEVFIPHLENQLQTTFRLDVVWDDYTVDSLKESTRKNEDQEYAKKVAGDAKLPVKWMEFLRDPKNKTELFTFLTLKIENFAWPASKCVHATRGEAVVSIGGTSPMGHCNHEEADTRIVVHLVHALQHGAKSVQVTTIDTDVVVILVVVFHDLLTAYPFADIWIAFGMGKHFQFFHLNDICASLGVRKPKALPFSHAFSGCDTTSAFFGKGKTAWQAWQAYSDAT</sequence>
<accession>A0AAV4HGU1</accession>
<dbReference type="EMBL" id="BMAT01005613">
    <property type="protein sequence ID" value="GFR97076.1"/>
    <property type="molecule type" value="Genomic_DNA"/>
</dbReference>
<comment type="caution">
    <text evidence="1">The sequence shown here is derived from an EMBL/GenBank/DDBJ whole genome shotgun (WGS) entry which is preliminary data.</text>
</comment>
<gene>
    <name evidence="1" type="ORF">ElyMa_002737300</name>
</gene>
<proteinExistence type="predicted"/>
<keyword evidence="2" id="KW-1185">Reference proteome</keyword>
<evidence type="ECO:0000313" key="2">
    <source>
        <dbReference type="Proteomes" id="UP000762676"/>
    </source>
</evidence>